<accession>C1GTX2</accession>
<evidence type="ECO:0000313" key="2">
    <source>
        <dbReference type="Proteomes" id="UP000002059"/>
    </source>
</evidence>
<dbReference type="EMBL" id="KN293995">
    <property type="protein sequence ID" value="EEH39778.2"/>
    <property type="molecule type" value="Genomic_DNA"/>
</dbReference>
<protein>
    <submittedName>
        <fullName evidence="1">Uncharacterized protein</fullName>
    </submittedName>
</protein>
<name>C1GTX2_PARBA</name>
<dbReference type="AlphaFoldDB" id="C1GTX2"/>
<dbReference type="GeneID" id="9099525"/>
<dbReference type="RefSeq" id="XP_002796079.2">
    <property type="nucleotide sequence ID" value="XM_002796033.2"/>
</dbReference>
<proteinExistence type="predicted"/>
<dbReference type="KEGG" id="pbl:PAAG_01967"/>
<organism evidence="1 2">
    <name type="scientific">Paracoccidioides lutzii (strain ATCC MYA-826 / Pb01)</name>
    <name type="common">Paracoccidioides brasiliensis</name>
    <dbReference type="NCBI Taxonomy" id="502779"/>
    <lineage>
        <taxon>Eukaryota</taxon>
        <taxon>Fungi</taxon>
        <taxon>Dikarya</taxon>
        <taxon>Ascomycota</taxon>
        <taxon>Pezizomycotina</taxon>
        <taxon>Eurotiomycetes</taxon>
        <taxon>Eurotiomycetidae</taxon>
        <taxon>Onygenales</taxon>
        <taxon>Ajellomycetaceae</taxon>
        <taxon>Paracoccidioides</taxon>
    </lineage>
</organism>
<gene>
    <name evidence="1" type="ORF">PAAG_01967</name>
</gene>
<dbReference type="Proteomes" id="UP000002059">
    <property type="component" value="Partially assembled WGS sequence"/>
</dbReference>
<dbReference type="VEuPathDB" id="FungiDB:PAAG_01967"/>
<dbReference type="HOGENOM" id="CLU_2606658_0_0_1"/>
<evidence type="ECO:0000313" key="1">
    <source>
        <dbReference type="EMBL" id="EEH39778.2"/>
    </source>
</evidence>
<sequence length="79" mass="8284">MAGLERRENGGCLIRRTPDGAYVTDPVTALSPVVDLAGPEIGFRAERYALLGDGVSCKPQVNKVSLSPVPGNQKVHPAA</sequence>
<reference evidence="1 2" key="1">
    <citation type="journal article" date="2011" name="PLoS Genet.">
        <title>Comparative genomic analysis of human fungal pathogens causing paracoccidioidomycosis.</title>
        <authorList>
            <person name="Desjardins C.A."/>
            <person name="Champion M.D."/>
            <person name="Holder J.W."/>
            <person name="Muszewska A."/>
            <person name="Goldberg J."/>
            <person name="Bailao A.M."/>
            <person name="Brigido M.M."/>
            <person name="Ferreira M.E."/>
            <person name="Garcia A.M."/>
            <person name="Grynberg M."/>
            <person name="Gujja S."/>
            <person name="Heiman D.I."/>
            <person name="Henn M.R."/>
            <person name="Kodira C.D."/>
            <person name="Leon-Narvaez H."/>
            <person name="Longo L.V."/>
            <person name="Ma L.J."/>
            <person name="Malavazi I."/>
            <person name="Matsuo A.L."/>
            <person name="Morais F.V."/>
            <person name="Pereira M."/>
            <person name="Rodriguez-Brito S."/>
            <person name="Sakthikumar S."/>
            <person name="Salem-Izacc S.M."/>
            <person name="Sykes S.M."/>
            <person name="Teixeira M.M."/>
            <person name="Vallejo M.C."/>
            <person name="Walter M.E."/>
            <person name="Yandava C."/>
            <person name="Young S."/>
            <person name="Zeng Q."/>
            <person name="Zucker J."/>
            <person name="Felipe M.S."/>
            <person name="Goldman G.H."/>
            <person name="Haas B.J."/>
            <person name="McEwen J.G."/>
            <person name="Nino-Vega G."/>
            <person name="Puccia R."/>
            <person name="San-Blas G."/>
            <person name="Soares C.M."/>
            <person name="Birren B.W."/>
            <person name="Cuomo C.A."/>
        </authorList>
    </citation>
    <scope>NUCLEOTIDE SEQUENCE [LARGE SCALE GENOMIC DNA]</scope>
    <source>
        <strain evidence="2">ATCC MYA-826 / Pb01</strain>
    </source>
</reference>
<keyword evidence="2" id="KW-1185">Reference proteome</keyword>